<dbReference type="Proteomes" id="UP000677913">
    <property type="component" value="Unassembled WGS sequence"/>
</dbReference>
<dbReference type="RefSeq" id="WP_211468949.1">
    <property type="nucleotide sequence ID" value="NZ_JAGSXH010000054.1"/>
</dbReference>
<protein>
    <submittedName>
        <fullName evidence="2">Uncharacterized protein</fullName>
    </submittedName>
</protein>
<dbReference type="AlphaFoldDB" id="A0A8J7WQJ7"/>
<sequence length="316" mass="35482">MDTSFRETSTLRRVQDVAYSHLSVELDHLYMEDFLLGEQHLRSRIEQVAPWFETAVRTFEARRPSGRPRVSTCFLVDDYFSNLIPPAELLPMLREAADKGGVRVDYVARESACAQYEGVEVAAIVAGRLVSVPVEGTDGSRPPVAESGWLSNGQRSPSGPAEALRMHAWQPPVEAEARQHSIFVDVQLWSEKDGERLWSCPMLAAVWQLSRLGLLRDHGRTIIQPRPLPEDLPAEWSAMPAVIQLNRSAAPFHGYCTLSLLDSRFLGIEHAVRVILDQVTQDAEVMTRVVQRALQEGMRVAQDVTGRIAYTFMTDF</sequence>
<name>A0A8J7WQJ7_9ACTN</name>
<accession>A0A8J7WQJ7</accession>
<gene>
    <name evidence="2" type="ORF">KGA66_16140</name>
</gene>
<evidence type="ECO:0000256" key="1">
    <source>
        <dbReference type="SAM" id="MobiDB-lite"/>
    </source>
</evidence>
<proteinExistence type="predicted"/>
<dbReference type="InterPro" id="IPR049747">
    <property type="entry name" value="SCO2522-like"/>
</dbReference>
<reference evidence="2" key="1">
    <citation type="submission" date="2021-04" db="EMBL/GenBank/DDBJ databases">
        <title>Genome based classification of Actinospica acidithermotolerans sp. nov., an actinobacterium isolated from an Indonesian hot spring.</title>
        <authorList>
            <person name="Kusuma A.B."/>
            <person name="Putra K.E."/>
            <person name="Nafisah S."/>
            <person name="Loh J."/>
            <person name="Nouioui I."/>
            <person name="Goodfellow M."/>
        </authorList>
    </citation>
    <scope>NUCLEOTIDE SEQUENCE</scope>
    <source>
        <strain evidence="2">DSM 45618</strain>
    </source>
</reference>
<organism evidence="2 3">
    <name type="scientific">Actinocrinis puniceicyclus</name>
    <dbReference type="NCBI Taxonomy" id="977794"/>
    <lineage>
        <taxon>Bacteria</taxon>
        <taxon>Bacillati</taxon>
        <taxon>Actinomycetota</taxon>
        <taxon>Actinomycetes</taxon>
        <taxon>Catenulisporales</taxon>
        <taxon>Actinospicaceae</taxon>
        <taxon>Actinocrinis</taxon>
    </lineage>
</organism>
<feature type="region of interest" description="Disordered" evidence="1">
    <location>
        <begin position="137"/>
        <end position="161"/>
    </location>
</feature>
<dbReference type="NCBIfam" id="NF040566">
    <property type="entry name" value="SCO2522_fam"/>
    <property type="match status" value="1"/>
</dbReference>
<evidence type="ECO:0000313" key="3">
    <source>
        <dbReference type="Proteomes" id="UP000677913"/>
    </source>
</evidence>
<keyword evidence="3" id="KW-1185">Reference proteome</keyword>
<comment type="caution">
    <text evidence="2">The sequence shown here is derived from an EMBL/GenBank/DDBJ whole genome shotgun (WGS) entry which is preliminary data.</text>
</comment>
<dbReference type="EMBL" id="JAGSXH010000054">
    <property type="protein sequence ID" value="MBS2964587.1"/>
    <property type="molecule type" value="Genomic_DNA"/>
</dbReference>
<evidence type="ECO:0000313" key="2">
    <source>
        <dbReference type="EMBL" id="MBS2964587.1"/>
    </source>
</evidence>